<evidence type="ECO:0000256" key="1">
    <source>
        <dbReference type="SAM" id="Phobius"/>
    </source>
</evidence>
<feature type="transmembrane region" description="Helical" evidence="1">
    <location>
        <begin position="6"/>
        <end position="27"/>
    </location>
</feature>
<dbReference type="EMBL" id="JZWI01000008">
    <property type="protein sequence ID" value="KLN56989.1"/>
    <property type="molecule type" value="Genomic_DNA"/>
</dbReference>
<dbReference type="Proteomes" id="UP000035170">
    <property type="component" value="Unassembled WGS sequence"/>
</dbReference>
<dbReference type="AlphaFoldDB" id="A0A0H2M3P0"/>
<evidence type="ECO:0008006" key="4">
    <source>
        <dbReference type="Google" id="ProtNLM"/>
    </source>
</evidence>
<reference evidence="2 3" key="1">
    <citation type="submission" date="2015-03" db="EMBL/GenBank/DDBJ databases">
        <title>Genome sequence of Variovorax paradoxus TBEA6.</title>
        <authorList>
            <person name="Poehlein A."/>
            <person name="Schuldes J."/>
            <person name="Wuebbeler J.H."/>
            <person name="Hiessl S."/>
            <person name="Steinbuechel A."/>
            <person name="Daniel R."/>
        </authorList>
    </citation>
    <scope>NUCLEOTIDE SEQUENCE [LARGE SCALE GENOMIC DNA]</scope>
    <source>
        <strain evidence="2 3">TBEA6</strain>
    </source>
</reference>
<protein>
    <recommendedName>
        <fullName evidence="4">DUF3185 domain-containing protein</fullName>
    </recommendedName>
</protein>
<keyword evidence="1" id="KW-1133">Transmembrane helix</keyword>
<evidence type="ECO:0000313" key="2">
    <source>
        <dbReference type="EMBL" id="KLN56989.1"/>
    </source>
</evidence>
<keyword evidence="1" id="KW-0812">Transmembrane</keyword>
<accession>A0A0H2M3P0</accession>
<dbReference type="PATRIC" id="fig|34073.19.peg.1740"/>
<comment type="caution">
    <text evidence="2">The sequence shown here is derived from an EMBL/GenBank/DDBJ whole genome shotgun (WGS) entry which is preliminary data.</text>
</comment>
<evidence type="ECO:0000313" key="3">
    <source>
        <dbReference type="Proteomes" id="UP000035170"/>
    </source>
</evidence>
<feature type="transmembrane region" description="Helical" evidence="1">
    <location>
        <begin position="48"/>
        <end position="68"/>
    </location>
</feature>
<proteinExistence type="predicted"/>
<keyword evidence="1" id="KW-0472">Membrane</keyword>
<sequence length="73" mass="7447">MNATRIIGILLVVAGIAGLGLGGFSFTKETHQAKLGPLEFSVKEKQQVNFPAWASVAAIVVGGALVLLGGKKG</sequence>
<gene>
    <name evidence="2" type="ORF">VPARA_16970</name>
</gene>
<name>A0A0H2M3P0_VARPD</name>
<keyword evidence="3" id="KW-1185">Reference proteome</keyword>
<dbReference type="RefSeq" id="WP_021005054.1">
    <property type="nucleotide sequence ID" value="NZ_CP138513.1"/>
</dbReference>
<organism evidence="2 3">
    <name type="scientific">Variovorax paradoxus</name>
    <dbReference type="NCBI Taxonomy" id="34073"/>
    <lineage>
        <taxon>Bacteria</taxon>
        <taxon>Pseudomonadati</taxon>
        <taxon>Pseudomonadota</taxon>
        <taxon>Betaproteobacteria</taxon>
        <taxon>Burkholderiales</taxon>
        <taxon>Comamonadaceae</taxon>
        <taxon>Variovorax</taxon>
    </lineage>
</organism>